<dbReference type="SUPFAM" id="SSF53335">
    <property type="entry name" value="S-adenosyl-L-methionine-dependent methyltransferases"/>
    <property type="match status" value="1"/>
</dbReference>
<dbReference type="GO" id="GO:0032259">
    <property type="term" value="P:methylation"/>
    <property type="evidence" value="ECO:0007669"/>
    <property type="project" value="UniProtKB-KW"/>
</dbReference>
<gene>
    <name evidence="1" type="ORF">EPK99_14740</name>
</gene>
<dbReference type="PANTHER" id="PTHR43861:SF1">
    <property type="entry name" value="TRANS-ACONITATE 2-METHYLTRANSFERASE"/>
    <property type="match status" value="1"/>
</dbReference>
<comment type="caution">
    <text evidence="1">The sequence shown here is derived from an EMBL/GenBank/DDBJ whole genome shotgun (WGS) entry which is preliminary data.</text>
</comment>
<dbReference type="PANTHER" id="PTHR43861">
    <property type="entry name" value="TRANS-ACONITATE 2-METHYLTRANSFERASE-RELATED"/>
    <property type="match status" value="1"/>
</dbReference>
<dbReference type="AlphaFoldDB" id="A0A444LFE9"/>
<reference evidence="1 2" key="1">
    <citation type="submission" date="2019-01" db="EMBL/GenBank/DDBJ databases">
        <title>The draft genome of Rhizobium sp. 24NR.</title>
        <authorList>
            <person name="Liu L."/>
            <person name="Liang L."/>
            <person name="Shi S."/>
            <person name="Xu L."/>
            <person name="Wang X."/>
            <person name="Li L."/>
            <person name="Zhang X."/>
        </authorList>
    </citation>
    <scope>NUCLEOTIDE SEQUENCE [LARGE SCALE GENOMIC DNA]</scope>
    <source>
        <strain evidence="1 2">24NR</strain>
    </source>
</reference>
<dbReference type="EMBL" id="SBIP01000003">
    <property type="protein sequence ID" value="RWX76918.1"/>
    <property type="molecule type" value="Genomic_DNA"/>
</dbReference>
<evidence type="ECO:0000313" key="2">
    <source>
        <dbReference type="Proteomes" id="UP000287687"/>
    </source>
</evidence>
<sequence length="319" mass="34899">MTPKARHTNRFSSGDPIADRRTDYARMLAETGDWAAAVELMEQALELVPRWAAGWFRLGEYRQKAQPDAVKSHGAANAYRQALALEPEDVFGARLKLALLGKEQTPASPPSRYVEGLFDDYADRFDTALVEKLEYSVPGKLAALVAPHAPFSSVVDLGCGTGLFGAEIRERAGRLEGFDLSANMLARAAAKGLYDHLGQADLSRLPAESGLFSEELAEHRADLVSAADVLMYLGSLETVFPLVLDLLAPRGVFAFSVEDAGDGETFLLRDSLRYAHSEAYIRMLLARYGLEVLDVTKTVIRMDAGKPIHGILFLSRKPS</sequence>
<dbReference type="OrthoDB" id="465636at2"/>
<dbReference type="SUPFAM" id="SSF48452">
    <property type="entry name" value="TPR-like"/>
    <property type="match status" value="1"/>
</dbReference>
<dbReference type="Gene3D" id="1.25.40.10">
    <property type="entry name" value="Tetratricopeptide repeat domain"/>
    <property type="match status" value="1"/>
</dbReference>
<dbReference type="Pfam" id="PF13428">
    <property type="entry name" value="TPR_14"/>
    <property type="match status" value="1"/>
</dbReference>
<protein>
    <submittedName>
        <fullName evidence="1">Methyltransferase domain-containing protein</fullName>
    </submittedName>
</protein>
<dbReference type="GO" id="GO:0008168">
    <property type="term" value="F:methyltransferase activity"/>
    <property type="evidence" value="ECO:0007669"/>
    <property type="project" value="UniProtKB-KW"/>
</dbReference>
<name>A0A444LFE9_9HYPH</name>
<keyword evidence="1" id="KW-0808">Transferase</keyword>
<accession>A0A444LFE9</accession>
<organism evidence="1 2">
    <name type="scientific">Neorhizobium lilium</name>
    <dbReference type="NCBI Taxonomy" id="2503024"/>
    <lineage>
        <taxon>Bacteria</taxon>
        <taxon>Pseudomonadati</taxon>
        <taxon>Pseudomonadota</taxon>
        <taxon>Alphaproteobacteria</taxon>
        <taxon>Hyphomicrobiales</taxon>
        <taxon>Rhizobiaceae</taxon>
        <taxon>Rhizobium/Agrobacterium group</taxon>
        <taxon>Neorhizobium</taxon>
    </lineage>
</organism>
<keyword evidence="2" id="KW-1185">Reference proteome</keyword>
<dbReference type="RefSeq" id="WP_128443834.1">
    <property type="nucleotide sequence ID" value="NZ_SBIP01000003.1"/>
</dbReference>
<dbReference type="CDD" id="cd02440">
    <property type="entry name" value="AdoMet_MTases"/>
    <property type="match status" value="1"/>
</dbReference>
<dbReference type="Gene3D" id="3.40.50.150">
    <property type="entry name" value="Vaccinia Virus protein VP39"/>
    <property type="match status" value="1"/>
</dbReference>
<proteinExistence type="predicted"/>
<dbReference type="Pfam" id="PF13489">
    <property type="entry name" value="Methyltransf_23"/>
    <property type="match status" value="1"/>
</dbReference>
<keyword evidence="1" id="KW-0489">Methyltransferase</keyword>
<dbReference type="Proteomes" id="UP000287687">
    <property type="component" value="Unassembled WGS sequence"/>
</dbReference>
<evidence type="ECO:0000313" key="1">
    <source>
        <dbReference type="EMBL" id="RWX76918.1"/>
    </source>
</evidence>
<dbReference type="InterPro" id="IPR029063">
    <property type="entry name" value="SAM-dependent_MTases_sf"/>
</dbReference>
<dbReference type="InterPro" id="IPR011990">
    <property type="entry name" value="TPR-like_helical_dom_sf"/>
</dbReference>